<evidence type="ECO:0000256" key="7">
    <source>
        <dbReference type="ARBA" id="ARBA00023295"/>
    </source>
</evidence>
<evidence type="ECO:0000256" key="8">
    <source>
        <dbReference type="ARBA" id="ARBA00023306"/>
    </source>
</evidence>
<reference evidence="12 13" key="1">
    <citation type="submission" date="2024-02" db="EMBL/GenBank/DDBJ databases">
        <title>A novel Wenzhouxiangellaceae bacterium, isolated from coastal sediments.</title>
        <authorList>
            <person name="Du Z.-J."/>
            <person name="Ye Y.-Q."/>
            <person name="Zhang X.-Y."/>
        </authorList>
    </citation>
    <scope>NUCLEOTIDE SEQUENCE [LARGE SCALE GENOMIC DNA]</scope>
    <source>
        <strain evidence="12 13">CH-27</strain>
    </source>
</reference>
<dbReference type="GO" id="GO:0005737">
    <property type="term" value="C:cytoplasm"/>
    <property type="evidence" value="ECO:0007669"/>
    <property type="project" value="UniProtKB-SubCell"/>
</dbReference>
<dbReference type="InterPro" id="IPR017853">
    <property type="entry name" value="GH"/>
</dbReference>
<dbReference type="EC" id="3.2.1.52" evidence="10"/>
<dbReference type="GO" id="GO:0009252">
    <property type="term" value="P:peptidoglycan biosynthetic process"/>
    <property type="evidence" value="ECO:0007669"/>
    <property type="project" value="UniProtKB-KW"/>
</dbReference>
<feature type="active site" description="Proton donor/acceptor" evidence="10">
    <location>
        <position position="179"/>
    </location>
</feature>
<dbReference type="PANTHER" id="PTHR30480">
    <property type="entry name" value="BETA-HEXOSAMINIDASE-RELATED"/>
    <property type="match status" value="1"/>
</dbReference>
<feature type="site" description="Important for catalytic activity" evidence="10">
    <location>
        <position position="177"/>
    </location>
</feature>
<dbReference type="PANTHER" id="PTHR30480:SF13">
    <property type="entry name" value="BETA-HEXOSAMINIDASE"/>
    <property type="match status" value="1"/>
</dbReference>
<evidence type="ECO:0000313" key="13">
    <source>
        <dbReference type="Proteomes" id="UP001359886"/>
    </source>
</evidence>
<comment type="caution">
    <text evidence="12">The sequence shown here is derived from an EMBL/GenBank/DDBJ whole genome shotgun (WGS) entry which is preliminary data.</text>
</comment>
<comment type="pathway">
    <text evidence="10">Cell wall biogenesis; peptidoglycan recycling.</text>
</comment>
<feature type="binding site" evidence="10">
    <location>
        <position position="136"/>
    </location>
    <ligand>
        <name>substrate</name>
    </ligand>
</feature>
<evidence type="ECO:0000313" key="12">
    <source>
        <dbReference type="EMBL" id="MEJ8566620.1"/>
    </source>
</evidence>
<dbReference type="AlphaFoldDB" id="A0AAW9R6T8"/>
<gene>
    <name evidence="10 12" type="primary">nagZ</name>
    <name evidence="12" type="ORF">V3330_03180</name>
</gene>
<dbReference type="HAMAP" id="MF_00364">
    <property type="entry name" value="NagZ"/>
    <property type="match status" value="1"/>
</dbReference>
<dbReference type="RefSeq" id="WP_354693944.1">
    <property type="nucleotide sequence ID" value="NZ_JAZHOG010000002.1"/>
</dbReference>
<keyword evidence="9 10" id="KW-0961">Cell wall biogenesis/degradation</keyword>
<keyword evidence="3 10" id="KW-0132">Cell division</keyword>
<accession>A0AAW9R6T8</accession>
<keyword evidence="13" id="KW-1185">Reference proteome</keyword>
<feature type="binding site" evidence="10">
    <location>
        <begin position="166"/>
        <end position="167"/>
    </location>
    <ligand>
        <name>substrate</name>
    </ligand>
</feature>
<feature type="binding site" evidence="10">
    <location>
        <position position="71"/>
    </location>
    <ligand>
        <name>substrate</name>
    </ligand>
</feature>
<dbReference type="InterPro" id="IPR050226">
    <property type="entry name" value="NagZ_Beta-hexosaminidase"/>
</dbReference>
<evidence type="ECO:0000256" key="1">
    <source>
        <dbReference type="ARBA" id="ARBA00001231"/>
    </source>
</evidence>
<dbReference type="GO" id="GO:0004563">
    <property type="term" value="F:beta-N-acetylhexosaminidase activity"/>
    <property type="evidence" value="ECO:0007669"/>
    <property type="project" value="UniProtKB-UniRule"/>
</dbReference>
<dbReference type="GO" id="GO:0051301">
    <property type="term" value="P:cell division"/>
    <property type="evidence" value="ECO:0007669"/>
    <property type="project" value="UniProtKB-KW"/>
</dbReference>
<feature type="active site" description="Nucleophile" evidence="10">
    <location>
        <position position="249"/>
    </location>
</feature>
<organism evidence="12 13">
    <name type="scientific">Elongatibacter sediminis</name>
    <dbReference type="NCBI Taxonomy" id="3119006"/>
    <lineage>
        <taxon>Bacteria</taxon>
        <taxon>Pseudomonadati</taxon>
        <taxon>Pseudomonadota</taxon>
        <taxon>Gammaproteobacteria</taxon>
        <taxon>Chromatiales</taxon>
        <taxon>Wenzhouxiangellaceae</taxon>
        <taxon>Elongatibacter</taxon>
    </lineage>
</organism>
<sequence length="349" mass="37578">MAGPLLIGFNGESLEPRTRQWLRHPDVGGVVLFKRNFRDREQLGELIGAIRDASPQRPLICIDQEGGRVQRLQAGFTELPPLGTLGRMWEESPSRAADFAYRHGRVMASEMLAVGIDLSFAPVLDLNRGSSVIGDRAFAADPEVVIELGRAYLAGMHDAGMKTTGKHFPGHGSVRPDSHTEDVVDDRALEELEALDLRPFAELAGDLDALMIAHVVYPRIDSKPAGYSTRWLNDHLRGSMHYRGVILSDDLGMHAARVAGDLASRTRACLEAGCDLVLVCRPEDVEELLGALEGGKALGDADTARSALFGAPTLSAAELASASSGGAGEWRQWCASLEALNHPRSSTGV</sequence>
<evidence type="ECO:0000259" key="11">
    <source>
        <dbReference type="Pfam" id="PF00933"/>
    </source>
</evidence>
<dbReference type="GO" id="GO:0009254">
    <property type="term" value="P:peptidoglycan turnover"/>
    <property type="evidence" value="ECO:0007669"/>
    <property type="project" value="UniProtKB-UniRule"/>
</dbReference>
<dbReference type="SUPFAM" id="SSF51445">
    <property type="entry name" value="(Trans)glycosidases"/>
    <property type="match status" value="1"/>
</dbReference>
<dbReference type="Pfam" id="PF00933">
    <property type="entry name" value="Glyco_hydro_3"/>
    <property type="match status" value="1"/>
</dbReference>
<dbReference type="GO" id="GO:0008360">
    <property type="term" value="P:regulation of cell shape"/>
    <property type="evidence" value="ECO:0007669"/>
    <property type="project" value="UniProtKB-KW"/>
</dbReference>
<comment type="similarity">
    <text evidence="10">Belongs to the glycosyl hydrolase 3 family. NagZ subfamily.</text>
</comment>
<dbReference type="NCBIfam" id="NF003740">
    <property type="entry name" value="PRK05337.1"/>
    <property type="match status" value="1"/>
</dbReference>
<comment type="function">
    <text evidence="10">Plays a role in peptidoglycan recycling by cleaving the terminal beta-1,4-linked N-acetylglucosamine (GlcNAc) from peptide-linked peptidoglycan fragments, giving rise to free GlcNAc, anhydro-N-acetylmuramic acid and anhydro-N-acetylmuramic acid-linked peptides.</text>
</comment>
<evidence type="ECO:0000256" key="6">
    <source>
        <dbReference type="ARBA" id="ARBA00022984"/>
    </source>
</evidence>
<evidence type="ECO:0000256" key="4">
    <source>
        <dbReference type="ARBA" id="ARBA00022801"/>
    </source>
</evidence>
<comment type="catalytic activity">
    <reaction evidence="1 10">
        <text>Hydrolysis of terminal non-reducing N-acetyl-D-hexosamine residues in N-acetyl-beta-D-hexosaminides.</text>
        <dbReference type="EC" id="3.2.1.52"/>
    </reaction>
</comment>
<dbReference type="GO" id="GO:0005975">
    <property type="term" value="P:carbohydrate metabolic process"/>
    <property type="evidence" value="ECO:0007669"/>
    <property type="project" value="InterPro"/>
</dbReference>
<keyword evidence="5 10" id="KW-0133">Cell shape</keyword>
<evidence type="ECO:0000256" key="10">
    <source>
        <dbReference type="HAMAP-Rule" id="MF_00364"/>
    </source>
</evidence>
<dbReference type="InterPro" id="IPR001764">
    <property type="entry name" value="Glyco_hydro_3_N"/>
</dbReference>
<keyword evidence="8 10" id="KW-0131">Cell cycle</keyword>
<dbReference type="GO" id="GO:0071555">
    <property type="term" value="P:cell wall organization"/>
    <property type="evidence" value="ECO:0007669"/>
    <property type="project" value="UniProtKB-KW"/>
</dbReference>
<dbReference type="EMBL" id="JAZHOG010000002">
    <property type="protein sequence ID" value="MEJ8566620.1"/>
    <property type="molecule type" value="Genomic_DNA"/>
</dbReference>
<evidence type="ECO:0000256" key="3">
    <source>
        <dbReference type="ARBA" id="ARBA00022618"/>
    </source>
</evidence>
<name>A0AAW9R6T8_9GAMM</name>
<keyword evidence="6 10" id="KW-0573">Peptidoglycan synthesis</keyword>
<feature type="binding site" evidence="10">
    <location>
        <position position="63"/>
    </location>
    <ligand>
        <name>substrate</name>
    </ligand>
</feature>
<dbReference type="Gene3D" id="3.20.20.300">
    <property type="entry name" value="Glycoside hydrolase, family 3, N-terminal domain"/>
    <property type="match status" value="1"/>
</dbReference>
<comment type="subcellular location">
    <subcellularLocation>
        <location evidence="10">Cytoplasm</location>
    </subcellularLocation>
</comment>
<dbReference type="InterPro" id="IPR022956">
    <property type="entry name" value="Beta_hexosaminidase_bac"/>
</dbReference>
<proteinExistence type="inferred from homology"/>
<dbReference type="InterPro" id="IPR036962">
    <property type="entry name" value="Glyco_hydro_3_N_sf"/>
</dbReference>
<keyword evidence="2 10" id="KW-0963">Cytoplasm</keyword>
<evidence type="ECO:0000256" key="5">
    <source>
        <dbReference type="ARBA" id="ARBA00022960"/>
    </source>
</evidence>
<evidence type="ECO:0000256" key="9">
    <source>
        <dbReference type="ARBA" id="ARBA00023316"/>
    </source>
</evidence>
<keyword evidence="4 10" id="KW-0378">Hydrolase</keyword>
<keyword evidence="7 10" id="KW-0326">Glycosidase</keyword>
<dbReference type="Proteomes" id="UP001359886">
    <property type="component" value="Unassembled WGS sequence"/>
</dbReference>
<protein>
    <recommendedName>
        <fullName evidence="10">Beta-hexosaminidase</fullName>
        <ecNumber evidence="10">3.2.1.52</ecNumber>
    </recommendedName>
    <alternativeName>
        <fullName evidence="10">Beta-N-acetylhexosaminidase</fullName>
    </alternativeName>
    <alternativeName>
        <fullName evidence="10">N-acetyl-beta-glucosaminidase</fullName>
    </alternativeName>
</protein>
<evidence type="ECO:0000256" key="2">
    <source>
        <dbReference type="ARBA" id="ARBA00022490"/>
    </source>
</evidence>
<feature type="domain" description="Glycoside hydrolase family 3 N-terminal" evidence="11">
    <location>
        <begin position="17"/>
        <end position="296"/>
    </location>
</feature>